<protein>
    <recommendedName>
        <fullName evidence="1">RNA-directed DNA polymerase</fullName>
        <ecNumber evidence="1">2.7.7.49</ecNumber>
    </recommendedName>
</protein>
<dbReference type="Pfam" id="PF17921">
    <property type="entry name" value="Integrase_H2C2"/>
    <property type="match status" value="1"/>
</dbReference>
<feature type="domain" description="Reverse transcriptase/retrotransposon-derived protein RNase H-like" evidence="3">
    <location>
        <begin position="343"/>
        <end position="411"/>
    </location>
</feature>
<reference evidence="6" key="1">
    <citation type="submission" date="2022-11" db="UniProtKB">
        <authorList>
            <consortium name="WormBaseParasite"/>
        </authorList>
    </citation>
    <scope>IDENTIFICATION</scope>
</reference>
<proteinExistence type="predicted"/>
<dbReference type="Gene3D" id="1.10.340.70">
    <property type="match status" value="1"/>
</dbReference>
<evidence type="ECO:0000313" key="5">
    <source>
        <dbReference type="Proteomes" id="UP000887565"/>
    </source>
</evidence>
<evidence type="ECO:0000259" key="4">
    <source>
        <dbReference type="Pfam" id="PF17921"/>
    </source>
</evidence>
<feature type="domain" description="Integrase zinc-binding" evidence="4">
    <location>
        <begin position="557"/>
        <end position="599"/>
    </location>
</feature>
<organism evidence="5 6">
    <name type="scientific">Romanomermis culicivorax</name>
    <name type="common">Nematode worm</name>
    <dbReference type="NCBI Taxonomy" id="13658"/>
    <lineage>
        <taxon>Eukaryota</taxon>
        <taxon>Metazoa</taxon>
        <taxon>Ecdysozoa</taxon>
        <taxon>Nematoda</taxon>
        <taxon>Enoplea</taxon>
        <taxon>Dorylaimia</taxon>
        <taxon>Mermithida</taxon>
        <taxon>Mermithoidea</taxon>
        <taxon>Mermithidae</taxon>
        <taxon>Romanomermis</taxon>
    </lineage>
</organism>
<evidence type="ECO:0000256" key="2">
    <source>
        <dbReference type="ARBA" id="ARBA00023268"/>
    </source>
</evidence>
<dbReference type="SUPFAM" id="SSF56672">
    <property type="entry name" value="DNA/RNA polymerases"/>
    <property type="match status" value="1"/>
</dbReference>
<name>A0A915K182_ROMCU</name>
<dbReference type="InterPro" id="IPR041588">
    <property type="entry name" value="Integrase_H2C2"/>
</dbReference>
<dbReference type="AlphaFoldDB" id="A0A915K182"/>
<dbReference type="Proteomes" id="UP000887565">
    <property type="component" value="Unplaced"/>
</dbReference>
<dbReference type="EC" id="2.7.7.49" evidence="1"/>
<sequence length="601" mass="66565">MESAFGEHMIKCVILNDDNNDQCIISTDLLAHPDIHAILNFKDNYIEIQDVKLPLKVIASVCPHTELFLNTGSDNVLEEIPEAERVSFCDDKSDTFSHTKEIEAKQAVRHPQPSPHQLPSWPLEVTELAKPIFLVAQASVFISSHCQQWITSTVFPTTTPTIPNVIIQPLPTNSEATKLPIKTAIINVTNSQCLLLFDNNMLNSIKLGPNQLITVAKHALGPTENHTNCQVATPAADGDLTNHEPAALDKLLACHTDQQKLDFALNKMTSKTYVTAMQKSKALYMLRQNRDVFSLPRDKPTFTKKLTISIDTSMAKPRFILKLVTLSSPLYGLFGKDAQYIVTEEHKATFEGIKTALTSLPFLHYPVYNGKAQFVIQTHASTTAIREILYQENGNNQQGKDNTCVDFLSRKDDREKPPIPHTEDLTAEIFQKNFCPDGALSNMDVMPSDILPAAASGPQEIDADVKAVTSAMTKKPISQPTPSVHMLLAADYAPPLVEAITIASHAEVKQAKAADPAVNKIVASLQMHNATKHPPVFFTEDGLLYHHIKGNKQLVVTASMVDQTLHQFHGTKILNHQGSNHMLAAIKAHFWWPRMEENVGD</sequence>
<dbReference type="PANTHER" id="PTHR37984:SF5">
    <property type="entry name" value="PROTEIN NYNRIN-LIKE"/>
    <property type="match status" value="1"/>
</dbReference>
<evidence type="ECO:0000259" key="3">
    <source>
        <dbReference type="Pfam" id="PF17919"/>
    </source>
</evidence>
<dbReference type="GO" id="GO:0003964">
    <property type="term" value="F:RNA-directed DNA polymerase activity"/>
    <property type="evidence" value="ECO:0007669"/>
    <property type="project" value="UniProtKB-EC"/>
</dbReference>
<dbReference type="PANTHER" id="PTHR37984">
    <property type="entry name" value="PROTEIN CBG26694"/>
    <property type="match status" value="1"/>
</dbReference>
<keyword evidence="2" id="KW-0511">Multifunctional enzyme</keyword>
<dbReference type="InterPro" id="IPR043502">
    <property type="entry name" value="DNA/RNA_pol_sf"/>
</dbReference>
<dbReference type="InterPro" id="IPR050951">
    <property type="entry name" value="Retrovirus_Pol_polyprotein"/>
</dbReference>
<dbReference type="InterPro" id="IPR041577">
    <property type="entry name" value="RT_RNaseH_2"/>
</dbReference>
<evidence type="ECO:0000313" key="6">
    <source>
        <dbReference type="WBParaSite" id="nRc.2.0.1.t32074-RA"/>
    </source>
</evidence>
<dbReference type="Pfam" id="PF17919">
    <property type="entry name" value="RT_RNaseH_2"/>
    <property type="match status" value="1"/>
</dbReference>
<dbReference type="WBParaSite" id="nRc.2.0.1.t32074-RA">
    <property type="protein sequence ID" value="nRc.2.0.1.t32074-RA"/>
    <property type="gene ID" value="nRc.2.0.1.g32074"/>
</dbReference>
<accession>A0A915K182</accession>
<keyword evidence="5" id="KW-1185">Reference proteome</keyword>
<evidence type="ECO:0000256" key="1">
    <source>
        <dbReference type="ARBA" id="ARBA00012493"/>
    </source>
</evidence>